<feature type="compositionally biased region" description="Polar residues" evidence="1">
    <location>
        <begin position="397"/>
        <end position="414"/>
    </location>
</feature>
<dbReference type="AlphaFoldDB" id="A0ABD3QSR1"/>
<reference evidence="2 3" key="1">
    <citation type="submission" date="2024-10" db="EMBL/GenBank/DDBJ databases">
        <title>Updated reference genomes for cyclostephanoid diatoms.</title>
        <authorList>
            <person name="Roberts W.R."/>
            <person name="Alverson A.J."/>
        </authorList>
    </citation>
    <scope>NUCLEOTIDE SEQUENCE [LARGE SCALE GENOMIC DNA]</scope>
    <source>
        <strain evidence="2 3">AJA010-31</strain>
    </source>
</reference>
<dbReference type="EMBL" id="JALLPJ020000069">
    <property type="protein sequence ID" value="KAL3803440.1"/>
    <property type="molecule type" value="Genomic_DNA"/>
</dbReference>
<gene>
    <name evidence="2" type="ORF">ACHAWO_003595</name>
</gene>
<keyword evidence="3" id="KW-1185">Reference proteome</keyword>
<accession>A0ABD3QSR1</accession>
<organism evidence="2 3">
    <name type="scientific">Cyclotella atomus</name>
    <dbReference type="NCBI Taxonomy" id="382360"/>
    <lineage>
        <taxon>Eukaryota</taxon>
        <taxon>Sar</taxon>
        <taxon>Stramenopiles</taxon>
        <taxon>Ochrophyta</taxon>
        <taxon>Bacillariophyta</taxon>
        <taxon>Coscinodiscophyceae</taxon>
        <taxon>Thalassiosirophycidae</taxon>
        <taxon>Stephanodiscales</taxon>
        <taxon>Stephanodiscaceae</taxon>
        <taxon>Cyclotella</taxon>
    </lineage>
</organism>
<name>A0ABD3QSR1_9STRA</name>
<sequence>MKSRQPPPMSTRETKTSRSTQSHRGRSVSQRRASFELHREKMVASVCDVHSSARSRSRRISRDVGKRASRSLSRAVAARSKSRSRAVELDGGDELFSSGSRRYTAEEMPSRRGRSCRPDRHRFEVSEPSLLSNRDSHGSSAKVPTKRAVPPPPPRKPVEASDVSPKMNSSLVSNDSNHTESTHPSTSYSSSGHDLNLAIVPYGSKQDKTLPLPPSPQPRRHSRRASRADLDRLNRSRRDRQSKLDEETALLDMSTRSESMLSRRDQRSLRRSKSRSRRSAPMTDHYESSFNESSNAAEDSSVAKSRTSRRSRDMNKINLRDAQRSLSRSARRKSIETECKSSRSHSRGGQRSSASIAHRSRRSSMASAKSKSTREISHHEDSSQSVARCYRQVDSPPGTNSSTYELKESASFTSDPEETRIHRRSKSTTSGSQKKSPPAPPPRRTRSRSRPRSRSNIEKEDGQHENTMEGPDLLSNPVSSESEEIPVLNLVIDDTTGCGSFTVPTLYSGITGSVEKHLQLFTVQLNEPSREFFIQTSMGHLHKIREIHPKTNILRTLSYWNGLQKRRFHDGEGNPRRGGQLGISKADSHNKHEVIMTLVGKYHDRDWEYDRDFHTELEKFVEDALRFHACLNGLDKNEVQEAQRKKKGIRLGSIGGSVTGVSHLSGSRNASANSHSHEDWMGKKVLCKVLEKITG</sequence>
<feature type="compositionally biased region" description="Basic residues" evidence="1">
    <location>
        <begin position="269"/>
        <end position="278"/>
    </location>
</feature>
<comment type="caution">
    <text evidence="2">The sequence shown here is derived from an EMBL/GenBank/DDBJ whole genome shotgun (WGS) entry which is preliminary data.</text>
</comment>
<evidence type="ECO:0000313" key="3">
    <source>
        <dbReference type="Proteomes" id="UP001530400"/>
    </source>
</evidence>
<protein>
    <submittedName>
        <fullName evidence="2">Uncharacterized protein</fullName>
    </submittedName>
</protein>
<feature type="compositionally biased region" description="Low complexity" evidence="1">
    <location>
        <begin position="182"/>
        <end position="193"/>
    </location>
</feature>
<feature type="compositionally biased region" description="Basic residues" evidence="1">
    <location>
        <begin position="443"/>
        <end position="453"/>
    </location>
</feature>
<feature type="compositionally biased region" description="Low complexity" evidence="1">
    <location>
        <begin position="70"/>
        <end position="79"/>
    </location>
</feature>
<feature type="compositionally biased region" description="Low complexity" evidence="1">
    <location>
        <begin position="427"/>
        <end position="436"/>
    </location>
</feature>
<feature type="compositionally biased region" description="Basic and acidic residues" evidence="1">
    <location>
        <begin position="103"/>
        <end position="125"/>
    </location>
</feature>
<feature type="compositionally biased region" description="Basic and acidic residues" evidence="1">
    <location>
        <begin position="372"/>
        <end position="382"/>
    </location>
</feature>
<feature type="region of interest" description="Disordered" evidence="1">
    <location>
        <begin position="1"/>
        <end position="481"/>
    </location>
</feature>
<feature type="compositionally biased region" description="Low complexity" evidence="1">
    <location>
        <begin position="349"/>
        <end position="370"/>
    </location>
</feature>
<proteinExistence type="predicted"/>
<feature type="compositionally biased region" description="Basic and acidic residues" evidence="1">
    <location>
        <begin position="455"/>
        <end position="467"/>
    </location>
</feature>
<feature type="compositionally biased region" description="Basic and acidic residues" evidence="1">
    <location>
        <begin position="310"/>
        <end position="323"/>
    </location>
</feature>
<feature type="compositionally biased region" description="Basic and acidic residues" evidence="1">
    <location>
        <begin position="226"/>
        <end position="246"/>
    </location>
</feature>
<feature type="compositionally biased region" description="Basic and acidic residues" evidence="1">
    <location>
        <begin position="33"/>
        <end position="42"/>
    </location>
</feature>
<evidence type="ECO:0000313" key="2">
    <source>
        <dbReference type="EMBL" id="KAL3803440.1"/>
    </source>
</evidence>
<feature type="compositionally biased region" description="Low complexity" evidence="1">
    <location>
        <begin position="288"/>
        <end position="300"/>
    </location>
</feature>
<dbReference type="Proteomes" id="UP001530400">
    <property type="component" value="Unassembled WGS sequence"/>
</dbReference>
<evidence type="ECO:0000256" key="1">
    <source>
        <dbReference type="SAM" id="MobiDB-lite"/>
    </source>
</evidence>
<feature type="compositionally biased region" description="Polar residues" evidence="1">
    <location>
        <begin position="166"/>
        <end position="176"/>
    </location>
</feature>